<keyword evidence="7 9" id="KW-1133">Transmembrane helix</keyword>
<keyword evidence="4 9" id="KW-0812">Transmembrane</keyword>
<evidence type="ECO:0000256" key="3">
    <source>
        <dbReference type="ARBA" id="ARBA00022475"/>
    </source>
</evidence>
<keyword evidence="3" id="KW-1003">Cell membrane</keyword>
<evidence type="ECO:0000256" key="4">
    <source>
        <dbReference type="ARBA" id="ARBA00022692"/>
    </source>
</evidence>
<dbReference type="EMBL" id="BLYL01000011">
    <property type="protein sequence ID" value="GFO94867.1"/>
    <property type="molecule type" value="Genomic_DNA"/>
</dbReference>
<dbReference type="Gene3D" id="1.20.1560.10">
    <property type="entry name" value="ABC transporter type 1, transmembrane domain"/>
    <property type="match status" value="1"/>
</dbReference>
<dbReference type="InterPro" id="IPR003593">
    <property type="entry name" value="AAA+_ATPase"/>
</dbReference>
<dbReference type="GO" id="GO:0005886">
    <property type="term" value="C:plasma membrane"/>
    <property type="evidence" value="ECO:0007669"/>
    <property type="project" value="UniProtKB-SubCell"/>
</dbReference>
<evidence type="ECO:0000259" key="10">
    <source>
        <dbReference type="PROSITE" id="PS50893"/>
    </source>
</evidence>
<dbReference type="GO" id="GO:0016887">
    <property type="term" value="F:ATP hydrolysis activity"/>
    <property type="evidence" value="ECO:0007669"/>
    <property type="project" value="InterPro"/>
</dbReference>
<gene>
    <name evidence="12" type="ORF">COEU31_19130</name>
</gene>
<comment type="caution">
    <text evidence="12">The sequence shown here is derived from an EMBL/GenBank/DDBJ whole genome shotgun (WGS) entry which is preliminary data.</text>
</comment>
<dbReference type="CDD" id="cd18548">
    <property type="entry name" value="ABC_6TM_Tm287_like"/>
    <property type="match status" value="1"/>
</dbReference>
<dbReference type="PANTHER" id="PTHR43394">
    <property type="entry name" value="ATP-DEPENDENT PERMEASE MDL1, MITOCHONDRIAL"/>
    <property type="match status" value="1"/>
</dbReference>
<dbReference type="AlphaFoldDB" id="A0AAI9K412"/>
<dbReference type="PROSITE" id="PS50893">
    <property type="entry name" value="ABC_TRANSPORTER_2"/>
    <property type="match status" value="1"/>
</dbReference>
<evidence type="ECO:0000256" key="7">
    <source>
        <dbReference type="ARBA" id="ARBA00022989"/>
    </source>
</evidence>
<sequence length="730" mass="80400">MQIFRNLKPYWKSVIIIALLLVLQAYCDLSLPDYTSKLIDTGIQNYGIENCSPKQIPEKAYKVIDGFMDDDEKAVWKKYYKDGSDGYYYLTEDGEKHIDEVDSACMKGLMMYYYPYQMVNSDEDNEIKAGLDKMGITLDEMPEEMWAQIGEQMKPTVDGMLDSMGEDYMESTAIACTRICYDSFGYDYKAGQMSYLKWAAVKMLGMSLLMAAAAVLIGLVASRVAASVACGLREKVFNKVIAFSDAEINKFSTASLITRSTNDVQQIQMVTVMMLRMVLYAPILSIGGIVKVVGNGAGMGWVIFIGIAAVVILMGTLMVIAMPKFKVMQTLVDRVNLVSREILTGIPVIRAFGREEREEERFDEANKDLTKNTLFVNRVMTFAMPILMFIMYAISILIEWVAAHKIDAGVLQVGSMTAFITYTMLIIMSFLMLSMMSVMLPRASVAADRIQEIIDTDVTVQDAAGAKKLEAPRGVVKYDNVAFAYPGADENVLENISFEAKPGQTTAIIGSTGCGKSTLVQLLPRFYDVTEGSITIDGQDIRDLTMESVRQNIGFVPQKGILFSGTIASNIRFGAPDASDEDVKLAAEISQASDFIEEKEHGYDSAVAQGGGNVSGGQKQRLAIARAIARKPKILIFDDSFSALDFKTDVAVRKALGEHVNDSTVFIVAQRVSTILSADQILVLDEGTIVGKGTHKELLQTCEEYRQIAESQLSPSEIAASLGTDSERQV</sequence>
<dbReference type="GO" id="GO:0005524">
    <property type="term" value="F:ATP binding"/>
    <property type="evidence" value="ECO:0007669"/>
    <property type="project" value="UniProtKB-KW"/>
</dbReference>
<dbReference type="InterPro" id="IPR039421">
    <property type="entry name" value="Type_1_exporter"/>
</dbReference>
<feature type="transmembrane region" description="Helical" evidence="9">
    <location>
        <begin position="203"/>
        <end position="226"/>
    </location>
</feature>
<evidence type="ECO:0000256" key="2">
    <source>
        <dbReference type="ARBA" id="ARBA00022448"/>
    </source>
</evidence>
<dbReference type="InterPro" id="IPR036640">
    <property type="entry name" value="ABC1_TM_sf"/>
</dbReference>
<feature type="transmembrane region" description="Helical" evidence="9">
    <location>
        <begin position="409"/>
        <end position="433"/>
    </location>
</feature>
<dbReference type="Gene3D" id="3.40.50.300">
    <property type="entry name" value="P-loop containing nucleotide triphosphate hydrolases"/>
    <property type="match status" value="1"/>
</dbReference>
<evidence type="ECO:0000256" key="5">
    <source>
        <dbReference type="ARBA" id="ARBA00022741"/>
    </source>
</evidence>
<comment type="subcellular location">
    <subcellularLocation>
        <location evidence="1">Cell membrane</location>
        <topology evidence="1">Multi-pass membrane protein</topology>
    </subcellularLocation>
</comment>
<dbReference type="InterPro" id="IPR003439">
    <property type="entry name" value="ABC_transporter-like_ATP-bd"/>
</dbReference>
<dbReference type="Proteomes" id="UP000660047">
    <property type="component" value="Unassembled WGS sequence"/>
</dbReference>
<dbReference type="PROSITE" id="PS00211">
    <property type="entry name" value="ABC_TRANSPORTER_1"/>
    <property type="match status" value="1"/>
</dbReference>
<feature type="transmembrane region" description="Helical" evidence="9">
    <location>
        <begin position="300"/>
        <end position="321"/>
    </location>
</feature>
<dbReference type="SMART" id="SM00382">
    <property type="entry name" value="AAA"/>
    <property type="match status" value="1"/>
</dbReference>
<keyword evidence="2" id="KW-0813">Transport</keyword>
<keyword evidence="5" id="KW-0547">Nucleotide-binding</keyword>
<feature type="domain" description="ABC transmembrane type-1" evidence="11">
    <location>
        <begin position="190"/>
        <end position="442"/>
    </location>
</feature>
<proteinExistence type="predicted"/>
<evidence type="ECO:0000313" key="12">
    <source>
        <dbReference type="EMBL" id="GFO94867.1"/>
    </source>
</evidence>
<evidence type="ECO:0000256" key="8">
    <source>
        <dbReference type="ARBA" id="ARBA00023136"/>
    </source>
</evidence>
<dbReference type="SUPFAM" id="SSF90123">
    <property type="entry name" value="ABC transporter transmembrane region"/>
    <property type="match status" value="1"/>
</dbReference>
<dbReference type="SUPFAM" id="SSF52540">
    <property type="entry name" value="P-loop containing nucleoside triphosphate hydrolases"/>
    <property type="match status" value="1"/>
</dbReference>
<name>A0AAI9K412_9FIRM</name>
<dbReference type="PANTHER" id="PTHR43394:SF1">
    <property type="entry name" value="ATP-BINDING CASSETTE SUB-FAMILY B MEMBER 10, MITOCHONDRIAL"/>
    <property type="match status" value="1"/>
</dbReference>
<dbReference type="InterPro" id="IPR017871">
    <property type="entry name" value="ABC_transporter-like_CS"/>
</dbReference>
<evidence type="ECO:0000256" key="6">
    <source>
        <dbReference type="ARBA" id="ARBA00022840"/>
    </source>
</evidence>
<keyword evidence="8 9" id="KW-0472">Membrane</keyword>
<dbReference type="Pfam" id="PF00664">
    <property type="entry name" value="ABC_membrane"/>
    <property type="match status" value="1"/>
</dbReference>
<feature type="transmembrane region" description="Helical" evidence="9">
    <location>
        <begin position="379"/>
        <end position="403"/>
    </location>
</feature>
<feature type="domain" description="ABC transporter" evidence="10">
    <location>
        <begin position="476"/>
        <end position="711"/>
    </location>
</feature>
<evidence type="ECO:0000259" key="11">
    <source>
        <dbReference type="PROSITE" id="PS50929"/>
    </source>
</evidence>
<keyword evidence="6" id="KW-0067">ATP-binding</keyword>
<evidence type="ECO:0000313" key="13">
    <source>
        <dbReference type="Proteomes" id="UP000660047"/>
    </source>
</evidence>
<dbReference type="RefSeq" id="WP_015533451.1">
    <property type="nucleotide sequence ID" value="NZ_BLYL01000011.1"/>
</dbReference>
<dbReference type="Pfam" id="PF00005">
    <property type="entry name" value="ABC_tran"/>
    <property type="match status" value="1"/>
</dbReference>
<evidence type="ECO:0000256" key="1">
    <source>
        <dbReference type="ARBA" id="ARBA00004651"/>
    </source>
</evidence>
<reference evidence="12" key="1">
    <citation type="submission" date="2020-06" db="EMBL/GenBank/DDBJ databases">
        <title>Characterization of fructooligosaccharide metabolism and fructooligosaccharide-degrading enzymes in human commensal butyrate producers.</title>
        <authorList>
            <person name="Tanno H."/>
            <person name="Fujii T."/>
            <person name="Hirano K."/>
            <person name="Maeno S."/>
            <person name="Tonozuka T."/>
            <person name="Sakamoto M."/>
            <person name="Ohkuma M."/>
            <person name="Tochio T."/>
            <person name="Endo A."/>
        </authorList>
    </citation>
    <scope>NUCLEOTIDE SEQUENCE</scope>
    <source>
        <strain evidence="12">JCM 31265</strain>
    </source>
</reference>
<dbReference type="InterPro" id="IPR011527">
    <property type="entry name" value="ABC1_TM_dom"/>
</dbReference>
<evidence type="ECO:0000256" key="9">
    <source>
        <dbReference type="SAM" id="Phobius"/>
    </source>
</evidence>
<organism evidence="12 13">
    <name type="scientific">Coprococcus eutactus</name>
    <dbReference type="NCBI Taxonomy" id="33043"/>
    <lineage>
        <taxon>Bacteria</taxon>
        <taxon>Bacillati</taxon>
        <taxon>Bacillota</taxon>
        <taxon>Clostridia</taxon>
        <taxon>Lachnospirales</taxon>
        <taxon>Lachnospiraceae</taxon>
        <taxon>Coprococcus</taxon>
    </lineage>
</organism>
<dbReference type="FunFam" id="3.40.50.300:FF:000221">
    <property type="entry name" value="Multidrug ABC transporter ATP-binding protein"/>
    <property type="match status" value="1"/>
</dbReference>
<accession>A0AAI9K412</accession>
<dbReference type="GO" id="GO:0015421">
    <property type="term" value="F:ABC-type oligopeptide transporter activity"/>
    <property type="evidence" value="ECO:0007669"/>
    <property type="project" value="TreeGrafter"/>
</dbReference>
<dbReference type="InterPro" id="IPR027417">
    <property type="entry name" value="P-loop_NTPase"/>
</dbReference>
<protein>
    <submittedName>
        <fullName evidence="12">ABC transporter</fullName>
    </submittedName>
</protein>
<feature type="transmembrane region" description="Helical" evidence="9">
    <location>
        <begin position="277"/>
        <end position="294"/>
    </location>
</feature>
<dbReference type="PROSITE" id="PS50929">
    <property type="entry name" value="ABC_TM1F"/>
    <property type="match status" value="1"/>
</dbReference>